<dbReference type="Pfam" id="PF03478">
    <property type="entry name" value="Beta-prop_KIB1-4"/>
    <property type="match status" value="1"/>
</dbReference>
<evidence type="ECO:0000259" key="1">
    <source>
        <dbReference type="Pfam" id="PF03478"/>
    </source>
</evidence>
<dbReference type="InterPro" id="IPR036047">
    <property type="entry name" value="F-box-like_dom_sf"/>
</dbReference>
<dbReference type="EMBL" id="LWDX02041096">
    <property type="protein sequence ID" value="OEL23958.1"/>
    <property type="molecule type" value="Genomic_DNA"/>
</dbReference>
<protein>
    <recommendedName>
        <fullName evidence="1">KIB1-4 beta-propeller domain-containing protein</fullName>
    </recommendedName>
</protein>
<sequence>MLVVLAAQVFDEKVPRLGAGREPPPPPASLWAAILADILSVVLGFLPSLVDRAAVRSVCRHWRAAIRGHSLPSPLPLVVIPRPRFRFSSFSTNGALTTAAAWRFRMPEEVAADNAHCVGSIEGWLLVARPSRSCKDDAGNERFLVNAFSLDLIGLPRLCASYCSSTDEVCWTVDDRDRKISRSLDRMVLSASPDSGTKCIVAGFSYRRSVPGLAKWHHLLPGLTMWQPGMKAWYVYQFKFNTRCSDLVFYQGKLYMLHRIRPWLFAFTLGEDRHGVNVSLLWNV</sequence>
<accession>A0A1E5VFP2</accession>
<comment type="caution">
    <text evidence="2">The sequence shown here is derived from an EMBL/GenBank/DDBJ whole genome shotgun (WGS) entry which is preliminary data.</text>
</comment>
<dbReference type="Proteomes" id="UP000095767">
    <property type="component" value="Unassembled WGS sequence"/>
</dbReference>
<organism evidence="2 3">
    <name type="scientific">Dichanthelium oligosanthes</name>
    <dbReference type="NCBI Taxonomy" id="888268"/>
    <lineage>
        <taxon>Eukaryota</taxon>
        <taxon>Viridiplantae</taxon>
        <taxon>Streptophyta</taxon>
        <taxon>Embryophyta</taxon>
        <taxon>Tracheophyta</taxon>
        <taxon>Spermatophyta</taxon>
        <taxon>Magnoliopsida</taxon>
        <taxon>Liliopsida</taxon>
        <taxon>Poales</taxon>
        <taxon>Poaceae</taxon>
        <taxon>PACMAD clade</taxon>
        <taxon>Panicoideae</taxon>
        <taxon>Panicodae</taxon>
        <taxon>Paniceae</taxon>
        <taxon>Dichantheliinae</taxon>
        <taxon>Dichanthelium</taxon>
    </lineage>
</organism>
<reference evidence="2 3" key="1">
    <citation type="submission" date="2016-09" db="EMBL/GenBank/DDBJ databases">
        <title>The draft genome of Dichanthelium oligosanthes: A C3 panicoid grass species.</title>
        <authorList>
            <person name="Studer A.J."/>
            <person name="Schnable J.C."/>
            <person name="Brutnell T.P."/>
        </authorList>
    </citation>
    <scope>NUCLEOTIDE SEQUENCE [LARGE SCALE GENOMIC DNA]</scope>
    <source>
        <strain evidence="3">cv. Kellogg 1175</strain>
        <tissue evidence="2">Leaf</tissue>
    </source>
</reference>
<name>A0A1E5VFP2_9POAL</name>
<keyword evidence="3" id="KW-1185">Reference proteome</keyword>
<dbReference type="InterPro" id="IPR005174">
    <property type="entry name" value="KIB1-4_b-propeller"/>
</dbReference>
<dbReference type="OrthoDB" id="692970at2759"/>
<proteinExistence type="predicted"/>
<dbReference type="AlphaFoldDB" id="A0A1E5VFP2"/>
<feature type="domain" description="KIB1-4 beta-propeller" evidence="1">
    <location>
        <begin position="101"/>
        <end position="270"/>
    </location>
</feature>
<gene>
    <name evidence="2" type="ORF">BAE44_0015023</name>
</gene>
<evidence type="ECO:0000313" key="2">
    <source>
        <dbReference type="EMBL" id="OEL23958.1"/>
    </source>
</evidence>
<dbReference type="Gene3D" id="1.20.1280.50">
    <property type="match status" value="1"/>
</dbReference>
<dbReference type="PANTHER" id="PTHR33110">
    <property type="entry name" value="F-BOX/KELCH-REPEAT PROTEIN-RELATED"/>
    <property type="match status" value="1"/>
</dbReference>
<dbReference type="PANTHER" id="PTHR33110:SF123">
    <property type="entry name" value="DUF295 DOMAIN-CONTAINING PROTEIN"/>
    <property type="match status" value="1"/>
</dbReference>
<evidence type="ECO:0000313" key="3">
    <source>
        <dbReference type="Proteomes" id="UP000095767"/>
    </source>
</evidence>
<dbReference type="SUPFAM" id="SSF81383">
    <property type="entry name" value="F-box domain"/>
    <property type="match status" value="1"/>
</dbReference>